<accession>A0ABS8ZHP4</accession>
<dbReference type="GO" id="GO:0032259">
    <property type="term" value="P:methylation"/>
    <property type="evidence" value="ECO:0007669"/>
    <property type="project" value="UniProtKB-KW"/>
</dbReference>
<keyword evidence="8" id="KW-1185">Reference proteome</keyword>
<dbReference type="GO" id="GO:0008168">
    <property type="term" value="F:methyltransferase activity"/>
    <property type="evidence" value="ECO:0007669"/>
    <property type="project" value="UniProtKB-KW"/>
</dbReference>
<dbReference type="InterPro" id="IPR007213">
    <property type="entry name" value="Ppm1/Ppm2/Tcmp"/>
</dbReference>
<evidence type="ECO:0000256" key="4">
    <source>
        <dbReference type="ARBA" id="ARBA00022679"/>
    </source>
</evidence>
<dbReference type="Proteomes" id="UP001521150">
    <property type="component" value="Unassembled WGS sequence"/>
</dbReference>
<evidence type="ECO:0000313" key="7">
    <source>
        <dbReference type="EMBL" id="MCE7007295.1"/>
    </source>
</evidence>
<evidence type="ECO:0000313" key="8">
    <source>
        <dbReference type="Proteomes" id="UP001521150"/>
    </source>
</evidence>
<organism evidence="7 8">
    <name type="scientific">Kibdelosporangium philippinense</name>
    <dbReference type="NCBI Taxonomy" id="211113"/>
    <lineage>
        <taxon>Bacteria</taxon>
        <taxon>Bacillati</taxon>
        <taxon>Actinomycetota</taxon>
        <taxon>Actinomycetes</taxon>
        <taxon>Pseudonocardiales</taxon>
        <taxon>Pseudonocardiaceae</taxon>
        <taxon>Kibdelosporangium</taxon>
    </lineage>
</organism>
<keyword evidence="4 7" id="KW-0808">Transferase</keyword>
<reference evidence="7 8" key="1">
    <citation type="submission" date="2021-12" db="EMBL/GenBank/DDBJ databases">
        <title>Genome sequence of Kibdelosporangium philippinense ATCC 49844.</title>
        <authorList>
            <person name="Fedorov E.A."/>
            <person name="Omeragic M."/>
            <person name="Shalygina K.F."/>
            <person name="Maclea K.S."/>
        </authorList>
    </citation>
    <scope>NUCLEOTIDE SEQUENCE [LARGE SCALE GENOMIC DNA]</scope>
    <source>
        <strain evidence="7 8">ATCC 49844</strain>
    </source>
</reference>
<keyword evidence="5 6" id="KW-0949">S-adenosyl-L-methionine</keyword>
<comment type="caution">
    <text evidence="7">The sequence shown here is derived from an EMBL/GenBank/DDBJ whole genome shotgun (WGS) entry which is preliminary data.</text>
</comment>
<name>A0ABS8ZHP4_9PSEU</name>
<evidence type="ECO:0000256" key="5">
    <source>
        <dbReference type="ARBA" id="ARBA00022691"/>
    </source>
</evidence>
<comment type="similarity">
    <text evidence="2 6">Belongs to the UPF0677 family.</text>
</comment>
<dbReference type="NCBIfam" id="TIGR00027">
    <property type="entry name" value="mthyl_TIGR00027"/>
    <property type="match status" value="1"/>
</dbReference>
<evidence type="ECO:0000256" key="3">
    <source>
        <dbReference type="ARBA" id="ARBA00022603"/>
    </source>
</evidence>
<dbReference type="EC" id="2.1.1.-" evidence="6"/>
<evidence type="ECO:0000256" key="6">
    <source>
        <dbReference type="RuleBase" id="RU362030"/>
    </source>
</evidence>
<keyword evidence="3 6" id="KW-0489">Methyltransferase</keyword>
<sequence>MTTQQQQWDVATGVGRTALGVAAARAVETNSPDGLIEDPYAALLAQAGGLTAPPPGAPADQAVPAWSFAARFLGVRSRRFDEYLVESVAAGIDQVVLLGAGLDARAVRLDWPDTVHLFEVDQPKVLEFKHAVLTEAGARTSAHWHFVPADLREGWASALRANGFDPGRATAWLVEGLLCYLPAQAEADLLDTVCALSAPGSRLAGDWMSEENTKTVTSHPAFHATNADAKTDLDSLWNTEPREMSPQERLGADGWQVSVDSAGAWARRYGRELSGPAGELIGLTSIVTATLPGGVR</sequence>
<gene>
    <name evidence="7" type="ORF">LWC34_31395</name>
</gene>
<dbReference type="EMBL" id="JAJVCN010000002">
    <property type="protein sequence ID" value="MCE7007295.1"/>
    <property type="molecule type" value="Genomic_DNA"/>
</dbReference>
<dbReference type="Pfam" id="PF04072">
    <property type="entry name" value="LCM"/>
    <property type="match status" value="1"/>
</dbReference>
<dbReference type="InterPro" id="IPR029063">
    <property type="entry name" value="SAM-dependent_MTases_sf"/>
</dbReference>
<evidence type="ECO:0000256" key="2">
    <source>
        <dbReference type="ARBA" id="ARBA00008138"/>
    </source>
</evidence>
<protein>
    <recommendedName>
        <fullName evidence="6">S-adenosyl-L-methionine-dependent methyltransferase</fullName>
        <ecNumber evidence="6">2.1.1.-</ecNumber>
    </recommendedName>
</protein>
<dbReference type="SUPFAM" id="SSF53335">
    <property type="entry name" value="S-adenosyl-L-methionine-dependent methyltransferases"/>
    <property type="match status" value="1"/>
</dbReference>
<dbReference type="InterPro" id="IPR011610">
    <property type="entry name" value="SAM_mthyl_Trfase_ML2640-like"/>
</dbReference>
<evidence type="ECO:0000256" key="1">
    <source>
        <dbReference type="ARBA" id="ARBA00003907"/>
    </source>
</evidence>
<dbReference type="PANTHER" id="PTHR43619">
    <property type="entry name" value="S-ADENOSYL-L-METHIONINE-DEPENDENT METHYLTRANSFERASE YKTD-RELATED"/>
    <property type="match status" value="1"/>
</dbReference>
<dbReference type="RefSeq" id="WP_233728684.1">
    <property type="nucleotide sequence ID" value="NZ_JAJVCN010000002.1"/>
</dbReference>
<dbReference type="Gene3D" id="3.40.50.150">
    <property type="entry name" value="Vaccinia Virus protein VP39"/>
    <property type="match status" value="1"/>
</dbReference>
<dbReference type="PANTHER" id="PTHR43619:SF2">
    <property type="entry name" value="S-ADENOSYL-L-METHIONINE-DEPENDENT METHYLTRANSFERASES SUPERFAMILY PROTEIN"/>
    <property type="match status" value="1"/>
</dbReference>
<comment type="function">
    <text evidence="1 6">Exhibits S-adenosyl-L-methionine-dependent methyltransferase activity.</text>
</comment>
<proteinExistence type="inferred from homology"/>